<evidence type="ECO:0000313" key="14">
    <source>
        <dbReference type="Proteomes" id="UP000694393"/>
    </source>
</evidence>
<name>A0A8C8VMD0_9SAUR</name>
<evidence type="ECO:0000256" key="7">
    <source>
        <dbReference type="ARBA" id="ARBA00022989"/>
    </source>
</evidence>
<evidence type="ECO:0000256" key="12">
    <source>
        <dbReference type="RuleBase" id="RU000488"/>
    </source>
</evidence>
<dbReference type="PANTHER" id="PTHR45760">
    <property type="entry name" value="FI19922P1-RELATED"/>
    <property type="match status" value="1"/>
</dbReference>
<feature type="repeat" description="Solcar" evidence="11">
    <location>
        <begin position="216"/>
        <end position="310"/>
    </location>
</feature>
<evidence type="ECO:0000256" key="8">
    <source>
        <dbReference type="ARBA" id="ARBA00023128"/>
    </source>
</evidence>
<evidence type="ECO:0000256" key="2">
    <source>
        <dbReference type="ARBA" id="ARBA00006375"/>
    </source>
</evidence>
<organism evidence="13 14">
    <name type="scientific">Pelusios castaneus</name>
    <name type="common">West African mud turtle</name>
    <dbReference type="NCBI Taxonomy" id="367368"/>
    <lineage>
        <taxon>Eukaryota</taxon>
        <taxon>Metazoa</taxon>
        <taxon>Chordata</taxon>
        <taxon>Craniata</taxon>
        <taxon>Vertebrata</taxon>
        <taxon>Euteleostomi</taxon>
        <taxon>Archelosauria</taxon>
        <taxon>Testudinata</taxon>
        <taxon>Testudines</taxon>
        <taxon>Pleurodira</taxon>
        <taxon>Pelomedusidae</taxon>
        <taxon>Pelusios</taxon>
    </lineage>
</organism>
<dbReference type="Pfam" id="PF00153">
    <property type="entry name" value="Mito_carr"/>
    <property type="match status" value="3"/>
</dbReference>
<evidence type="ECO:0000313" key="13">
    <source>
        <dbReference type="Ensembl" id="ENSPCEP00000018667.1"/>
    </source>
</evidence>
<evidence type="ECO:0000256" key="9">
    <source>
        <dbReference type="ARBA" id="ARBA00023136"/>
    </source>
</evidence>
<dbReference type="InterPro" id="IPR023395">
    <property type="entry name" value="MCP_dom_sf"/>
</dbReference>
<dbReference type="AlphaFoldDB" id="A0A8C8VMD0"/>
<feature type="repeat" description="Solcar" evidence="11">
    <location>
        <begin position="122"/>
        <end position="206"/>
    </location>
</feature>
<keyword evidence="7" id="KW-1133">Transmembrane helix</keyword>
<proteinExistence type="inferred from homology"/>
<comment type="catalytic activity">
    <reaction evidence="10">
        <text>glutathione(in) = glutathione(out)</text>
        <dbReference type="Rhea" id="RHEA:74819"/>
        <dbReference type="ChEBI" id="CHEBI:57925"/>
    </reaction>
</comment>
<dbReference type="Gene3D" id="1.50.40.10">
    <property type="entry name" value="Mitochondrial carrier domain"/>
    <property type="match status" value="1"/>
</dbReference>
<evidence type="ECO:0000256" key="3">
    <source>
        <dbReference type="ARBA" id="ARBA00022448"/>
    </source>
</evidence>
<dbReference type="Ensembl" id="ENSPCET00000019296.1">
    <property type="protein sequence ID" value="ENSPCEP00000018667.1"/>
    <property type="gene ID" value="ENSPCEG00000014530.1"/>
</dbReference>
<sequence>ILSCFLAPLAATNVAPTPLVMILQELTFLICNILLGKCFIYSNGLMDHVYVCENGKSKVWYKKPGHFRGMLDAFLKIIKIEGIKSLWSGLPPTLIMALPGTVIYFTSYDQLSEVLISKLGKDNNQIPVLAGSISRLGSLTVVSPLELIRTKMQSRQLSYKQLYMCINNTVAKDGWLSLWRGWSATALRDVPFSAMYWYNYERFSNGLCKRFDEREPTVMISFTSGAAAGSIAATVTLPFDVVKTHKQTELWESETLNSKFFGIKLLHILYLLDYLKNYTYLSFHCIVPRLIKVAPACAIMISTYEYGKSFFRELNKQRHMQDY</sequence>
<comment type="subcellular location">
    <subcellularLocation>
        <location evidence="1">Mitochondrion inner membrane</location>
        <topology evidence="1">Multi-pass membrane protein</topology>
    </subcellularLocation>
</comment>
<reference evidence="13" key="1">
    <citation type="submission" date="2025-08" db="UniProtKB">
        <authorList>
            <consortium name="Ensembl"/>
        </authorList>
    </citation>
    <scope>IDENTIFICATION</scope>
</reference>
<reference evidence="13" key="2">
    <citation type="submission" date="2025-09" db="UniProtKB">
        <authorList>
            <consortium name="Ensembl"/>
        </authorList>
    </citation>
    <scope>IDENTIFICATION</scope>
</reference>
<evidence type="ECO:0000256" key="1">
    <source>
        <dbReference type="ARBA" id="ARBA00004448"/>
    </source>
</evidence>
<dbReference type="GO" id="GO:0005743">
    <property type="term" value="C:mitochondrial inner membrane"/>
    <property type="evidence" value="ECO:0007669"/>
    <property type="project" value="UniProtKB-SubCell"/>
</dbReference>
<evidence type="ECO:0000256" key="4">
    <source>
        <dbReference type="ARBA" id="ARBA00022692"/>
    </source>
</evidence>
<evidence type="ECO:0000256" key="6">
    <source>
        <dbReference type="ARBA" id="ARBA00022792"/>
    </source>
</evidence>
<keyword evidence="9 11" id="KW-0472">Membrane</keyword>
<accession>A0A8C8VMD0</accession>
<dbReference type="SUPFAM" id="SSF103506">
    <property type="entry name" value="Mitochondrial carrier"/>
    <property type="match status" value="1"/>
</dbReference>
<dbReference type="PANTHER" id="PTHR45760:SF5">
    <property type="entry name" value="MITOCHONDRIAL GLUTATHIONE TRANSPORTER SLC25A40-RELATED"/>
    <property type="match status" value="1"/>
</dbReference>
<keyword evidence="14" id="KW-1185">Reference proteome</keyword>
<evidence type="ECO:0000256" key="10">
    <source>
        <dbReference type="ARBA" id="ARBA00036017"/>
    </source>
</evidence>
<keyword evidence="3 12" id="KW-0813">Transport</keyword>
<evidence type="ECO:0000256" key="5">
    <source>
        <dbReference type="ARBA" id="ARBA00022737"/>
    </source>
</evidence>
<dbReference type="PROSITE" id="PS50920">
    <property type="entry name" value="SOLCAR"/>
    <property type="match status" value="3"/>
</dbReference>
<feature type="repeat" description="Solcar" evidence="11">
    <location>
        <begin position="31"/>
        <end position="114"/>
    </location>
</feature>
<dbReference type="InterPro" id="IPR045315">
    <property type="entry name" value="Mtm1-like"/>
</dbReference>
<keyword evidence="4 11" id="KW-0812">Transmembrane</keyword>
<protein>
    <submittedName>
        <fullName evidence="13">Solute carrier family 25 member 40</fullName>
    </submittedName>
</protein>
<comment type="similarity">
    <text evidence="2 12">Belongs to the mitochondrial carrier (TC 2.A.29) family.</text>
</comment>
<keyword evidence="6" id="KW-0999">Mitochondrion inner membrane</keyword>
<dbReference type="InterPro" id="IPR018108">
    <property type="entry name" value="MCP_transmembrane"/>
</dbReference>
<dbReference type="Proteomes" id="UP000694393">
    <property type="component" value="Unplaced"/>
</dbReference>
<dbReference type="GO" id="GO:1990542">
    <property type="term" value="P:mitochondrial transmembrane transport"/>
    <property type="evidence" value="ECO:0007669"/>
    <property type="project" value="InterPro"/>
</dbReference>
<evidence type="ECO:0000256" key="11">
    <source>
        <dbReference type="PROSITE-ProRule" id="PRU00282"/>
    </source>
</evidence>
<keyword evidence="8" id="KW-0496">Mitochondrion</keyword>
<keyword evidence="5" id="KW-0677">Repeat</keyword>